<feature type="compositionally biased region" description="Low complexity" evidence="1">
    <location>
        <begin position="393"/>
        <end position="423"/>
    </location>
</feature>
<feature type="compositionally biased region" description="Polar residues" evidence="1">
    <location>
        <begin position="436"/>
        <end position="445"/>
    </location>
</feature>
<sequence length="680" mass="73434">MEKTLLNFFKLQNIKVKEMTFGCFASGSMEILIDLKRFEQGSNPDHGIQVKTYGDTSHGCATTGYTYSADDGHGVQMLGDLGTLPQDGEGNMYTMIKNKKAKLSGPLSIIGRAVVVYDGAFNPFSQNPINAPILGCCVIGYSDGSRWTTSRNSAVISGASLPQGTGIRSGIHQVAPPHHPSAPHPSSGFHQPSSFHNQHPAMSSYHQQPRQDFGNDFGLGGHDSIFGGSPISHHQPVFAFGGSSHAQAHNRFNNGGSLGPHIPDFDKAQSTPIYKRREGDIRSPLFGEDPKPLFDNSHSSFFPSFDQDTSFKNEKNDVIHSKDQDDEQANDSDGQYSDDSGRQGATYDDGQYGHQHGRGEYDQGSDRSSSDSGSYDGSDSSNQQDDRSRSNDDYNGSQGDSNGDYSSSSSSSSSSDGKYSGQDNGSSNDYRDGQEESQGQDQYQGDEQRDSNNDYQNKDTSKGREQAQYEDDQDQQSYQDSNDQEGDQQDYQGREGASNDDSQDTEEGAANTDEASEGQEQQPIEKQASAAYQPESPQPASSAETPDQSADIHSAQEEHTGETVAPIHNLPAGDEHLDHLDHLDHEGHDSLPVDEPHSVSHAGIISPIDHEAHQDHTDHIAAPIVPLHIDHGGVIHPDTPVVPITEESNAPVPDAQYVASPAADQYVSAAPDNGVSTAPQ</sequence>
<dbReference type="Pfam" id="PF00080">
    <property type="entry name" value="Sod_Cu"/>
    <property type="match status" value="1"/>
</dbReference>
<dbReference type="Proteomes" id="UP000030746">
    <property type="component" value="Unassembled WGS sequence"/>
</dbReference>
<dbReference type="Gene3D" id="2.60.40.200">
    <property type="entry name" value="Superoxide dismutase, copper/zinc binding domain"/>
    <property type="match status" value="1"/>
</dbReference>
<accession>V4BES6</accession>
<name>V4BES6_LOTGI</name>
<dbReference type="GeneID" id="20236423"/>
<feature type="region of interest" description="Disordered" evidence="1">
    <location>
        <begin position="248"/>
        <end position="597"/>
    </location>
</feature>
<organism evidence="3 4">
    <name type="scientific">Lottia gigantea</name>
    <name type="common">Giant owl limpet</name>
    <dbReference type="NCBI Taxonomy" id="225164"/>
    <lineage>
        <taxon>Eukaryota</taxon>
        <taxon>Metazoa</taxon>
        <taxon>Spiralia</taxon>
        <taxon>Lophotrochozoa</taxon>
        <taxon>Mollusca</taxon>
        <taxon>Gastropoda</taxon>
        <taxon>Patellogastropoda</taxon>
        <taxon>Lottioidea</taxon>
        <taxon>Lottiidae</taxon>
        <taxon>Lottia</taxon>
    </lineage>
</organism>
<dbReference type="PRINTS" id="PR00068">
    <property type="entry name" value="CUZNDISMTASE"/>
</dbReference>
<feature type="compositionally biased region" description="Basic and acidic residues" evidence="1">
    <location>
        <begin position="446"/>
        <end position="467"/>
    </location>
</feature>
<evidence type="ECO:0000313" key="4">
    <source>
        <dbReference type="Proteomes" id="UP000030746"/>
    </source>
</evidence>
<dbReference type="AlphaFoldDB" id="V4BES6"/>
<feature type="domain" description="Superoxide dismutase copper/zinc binding" evidence="2">
    <location>
        <begin position="35"/>
        <end position="126"/>
    </location>
</feature>
<dbReference type="KEGG" id="lgi:LOTGIDRAFT_154831"/>
<dbReference type="GO" id="GO:0006801">
    <property type="term" value="P:superoxide metabolic process"/>
    <property type="evidence" value="ECO:0007669"/>
    <property type="project" value="InterPro"/>
</dbReference>
<evidence type="ECO:0000256" key="1">
    <source>
        <dbReference type="SAM" id="MobiDB-lite"/>
    </source>
</evidence>
<feature type="region of interest" description="Disordered" evidence="1">
    <location>
        <begin position="175"/>
        <end position="215"/>
    </location>
</feature>
<dbReference type="OMA" id="KPTCSKV"/>
<feature type="compositionally biased region" description="Basic and acidic residues" evidence="1">
    <location>
        <begin position="357"/>
        <end position="369"/>
    </location>
</feature>
<dbReference type="RefSeq" id="XP_009062277.1">
    <property type="nucleotide sequence ID" value="XM_009064029.1"/>
</dbReference>
<evidence type="ECO:0000313" key="3">
    <source>
        <dbReference type="EMBL" id="ESO87334.1"/>
    </source>
</evidence>
<dbReference type="OrthoDB" id="6153455at2759"/>
<keyword evidence="4" id="KW-1185">Reference proteome</keyword>
<feature type="compositionally biased region" description="Basic and acidic residues" evidence="1">
    <location>
        <begin position="309"/>
        <end position="323"/>
    </location>
</feature>
<gene>
    <name evidence="3" type="ORF">LOTGIDRAFT_154831</name>
</gene>
<dbReference type="GO" id="GO:0005507">
    <property type="term" value="F:copper ion binding"/>
    <property type="evidence" value="ECO:0007669"/>
    <property type="project" value="InterPro"/>
</dbReference>
<protein>
    <recommendedName>
        <fullName evidence="2">Superoxide dismutase copper/zinc binding domain-containing protein</fullName>
    </recommendedName>
</protein>
<dbReference type="EMBL" id="KB202953">
    <property type="protein sequence ID" value="ESO87334.1"/>
    <property type="molecule type" value="Genomic_DNA"/>
</dbReference>
<dbReference type="InterPro" id="IPR036423">
    <property type="entry name" value="SOD-like_Cu/Zn_dom_sf"/>
</dbReference>
<feature type="compositionally biased region" description="Polar residues" evidence="1">
    <location>
        <begin position="188"/>
        <end position="210"/>
    </location>
</feature>
<feature type="compositionally biased region" description="Polar residues" evidence="1">
    <location>
        <begin position="538"/>
        <end position="548"/>
    </location>
</feature>
<evidence type="ECO:0000259" key="2">
    <source>
        <dbReference type="Pfam" id="PF00080"/>
    </source>
</evidence>
<feature type="compositionally biased region" description="Polar residues" evidence="1">
    <location>
        <begin position="296"/>
        <end position="308"/>
    </location>
</feature>
<dbReference type="CTD" id="20236423"/>
<feature type="compositionally biased region" description="Low complexity" evidence="1">
    <location>
        <begin position="370"/>
        <end position="383"/>
    </location>
</feature>
<dbReference type="InterPro" id="IPR001424">
    <property type="entry name" value="SOD_Cu_Zn_dom"/>
</dbReference>
<dbReference type="SUPFAM" id="SSF49329">
    <property type="entry name" value="Cu,Zn superoxide dismutase-like"/>
    <property type="match status" value="1"/>
</dbReference>
<dbReference type="HOGENOM" id="CLU_404555_0_0_1"/>
<feature type="compositionally biased region" description="Basic and acidic residues" evidence="1">
    <location>
        <begin position="573"/>
        <end position="597"/>
    </location>
</feature>
<proteinExistence type="predicted"/>
<reference evidence="3 4" key="1">
    <citation type="journal article" date="2013" name="Nature">
        <title>Insights into bilaterian evolution from three spiralian genomes.</title>
        <authorList>
            <person name="Simakov O."/>
            <person name="Marletaz F."/>
            <person name="Cho S.J."/>
            <person name="Edsinger-Gonzales E."/>
            <person name="Havlak P."/>
            <person name="Hellsten U."/>
            <person name="Kuo D.H."/>
            <person name="Larsson T."/>
            <person name="Lv J."/>
            <person name="Arendt D."/>
            <person name="Savage R."/>
            <person name="Osoegawa K."/>
            <person name="de Jong P."/>
            <person name="Grimwood J."/>
            <person name="Chapman J.A."/>
            <person name="Shapiro H."/>
            <person name="Aerts A."/>
            <person name="Otillar R.P."/>
            <person name="Terry A.Y."/>
            <person name="Boore J.L."/>
            <person name="Grigoriev I.V."/>
            <person name="Lindberg D.R."/>
            <person name="Seaver E.C."/>
            <person name="Weisblat D.A."/>
            <person name="Putnam N.H."/>
            <person name="Rokhsar D.S."/>
        </authorList>
    </citation>
    <scope>NUCLEOTIDE SEQUENCE [LARGE SCALE GENOMIC DNA]</scope>
</reference>
<dbReference type="PANTHER" id="PTHR10003">
    <property type="entry name" value="SUPEROXIDE DISMUTASE CU-ZN -RELATED"/>
    <property type="match status" value="1"/>
</dbReference>
<dbReference type="STRING" id="225164.V4BES6"/>
<dbReference type="InterPro" id="IPR024134">
    <property type="entry name" value="SOD_Cu/Zn_/chaperone"/>
</dbReference>